<dbReference type="InterPro" id="IPR028540">
    <property type="entry name" value="AKAP12"/>
</dbReference>
<feature type="region of interest" description="Disordered" evidence="8">
    <location>
        <begin position="833"/>
        <end position="852"/>
    </location>
</feature>
<dbReference type="PANTHER" id="PTHR23209">
    <property type="entry name" value="A-KINASE ANCHOR PROTEIN 12"/>
    <property type="match status" value="1"/>
</dbReference>
<feature type="region of interest" description="Disordered" evidence="8">
    <location>
        <begin position="90"/>
        <end position="273"/>
    </location>
</feature>
<feature type="domain" description="A kinase-anchoring proteins AKAP-5 and AKAP-12 calmodulin (CaM)-binding" evidence="9">
    <location>
        <begin position="503"/>
        <end position="523"/>
    </location>
</feature>
<dbReference type="GO" id="GO:0016301">
    <property type="term" value="F:kinase activity"/>
    <property type="evidence" value="ECO:0007669"/>
    <property type="project" value="UniProtKB-KW"/>
</dbReference>
<feature type="compositionally biased region" description="Polar residues" evidence="8">
    <location>
        <begin position="1527"/>
        <end position="1541"/>
    </location>
</feature>
<evidence type="ECO:0000313" key="11">
    <source>
        <dbReference type="Ensembl" id="ENSRFEP00010025871.1"/>
    </source>
</evidence>
<keyword evidence="5" id="KW-0449">Lipoprotein</keyword>
<feature type="compositionally biased region" description="Low complexity" evidence="8">
    <location>
        <begin position="536"/>
        <end position="548"/>
    </location>
</feature>
<accession>A0A671FJU0</accession>
<feature type="compositionally biased region" description="Polar residues" evidence="8">
    <location>
        <begin position="890"/>
        <end position="902"/>
    </location>
</feature>
<dbReference type="KEGG" id="rfq:117017048"/>
<evidence type="ECO:0000313" key="13">
    <source>
        <dbReference type="Proteomes" id="UP000585614"/>
    </source>
</evidence>
<dbReference type="GeneID" id="117017048"/>
<feature type="compositionally biased region" description="Basic and acidic residues" evidence="8">
    <location>
        <begin position="219"/>
        <end position="252"/>
    </location>
</feature>
<organism evidence="11 12">
    <name type="scientific">Rhinolophus ferrumequinum</name>
    <name type="common">Greater horseshoe bat</name>
    <dbReference type="NCBI Taxonomy" id="59479"/>
    <lineage>
        <taxon>Eukaryota</taxon>
        <taxon>Metazoa</taxon>
        <taxon>Chordata</taxon>
        <taxon>Craniata</taxon>
        <taxon>Vertebrata</taxon>
        <taxon>Euteleostomi</taxon>
        <taxon>Mammalia</taxon>
        <taxon>Eutheria</taxon>
        <taxon>Laurasiatheria</taxon>
        <taxon>Chiroptera</taxon>
        <taxon>Yinpterochiroptera</taxon>
        <taxon>Rhinolophoidea</taxon>
        <taxon>Rhinolophidae</taxon>
        <taxon>Rhinolophinae</taxon>
        <taxon>Rhinolophus</taxon>
    </lineage>
</organism>
<dbReference type="InterPro" id="IPR001573">
    <property type="entry name" value="AKAP_WSK"/>
</dbReference>
<feature type="compositionally biased region" description="Basic and acidic residues" evidence="8">
    <location>
        <begin position="937"/>
        <end position="953"/>
    </location>
</feature>
<dbReference type="GO" id="GO:0007193">
    <property type="term" value="P:adenylate cyclase-inhibiting G protein-coupled receptor signaling pathway"/>
    <property type="evidence" value="ECO:0007669"/>
    <property type="project" value="Ensembl"/>
</dbReference>
<feature type="compositionally biased region" description="Basic residues" evidence="8">
    <location>
        <begin position="424"/>
        <end position="433"/>
    </location>
</feature>
<feature type="coiled-coil region" evidence="7">
    <location>
        <begin position="746"/>
        <end position="773"/>
    </location>
</feature>
<dbReference type="Pfam" id="PF03832">
    <property type="entry name" value="WSK"/>
    <property type="match status" value="3"/>
</dbReference>
<keyword evidence="10" id="KW-0418">Kinase</keyword>
<dbReference type="GO" id="GO:0010739">
    <property type="term" value="P:positive regulation of protein kinase A signaling"/>
    <property type="evidence" value="ECO:0007669"/>
    <property type="project" value="InterPro"/>
</dbReference>
<feature type="compositionally biased region" description="Basic and acidic residues" evidence="8">
    <location>
        <begin position="12"/>
        <end position="26"/>
    </location>
</feature>
<feature type="short sequence motif" description="AKAP CaM-binding" evidence="6">
    <location>
        <begin position="695"/>
        <end position="715"/>
    </location>
</feature>
<keyword evidence="7" id="KW-0175">Coiled coil</keyword>
<dbReference type="EMBL" id="JACAGC010000005">
    <property type="protein sequence ID" value="KAF6364019.1"/>
    <property type="molecule type" value="Genomic_DNA"/>
</dbReference>
<dbReference type="GO" id="GO:0051018">
    <property type="term" value="F:protein kinase A binding"/>
    <property type="evidence" value="ECO:0007669"/>
    <property type="project" value="InterPro"/>
</dbReference>
<evidence type="ECO:0000256" key="5">
    <source>
        <dbReference type="ARBA" id="ARBA00023288"/>
    </source>
</evidence>
<feature type="compositionally biased region" description="Polar residues" evidence="8">
    <location>
        <begin position="260"/>
        <end position="273"/>
    </location>
</feature>
<feature type="compositionally biased region" description="Basic and acidic residues" evidence="8">
    <location>
        <begin position="168"/>
        <end position="181"/>
    </location>
</feature>
<feature type="region of interest" description="Disordered" evidence="8">
    <location>
        <begin position="802"/>
        <end position="825"/>
    </location>
</feature>
<feature type="region of interest" description="Disordered" evidence="8">
    <location>
        <begin position="878"/>
        <end position="960"/>
    </location>
</feature>
<dbReference type="GO" id="GO:0050804">
    <property type="term" value="P:modulation of chemical synaptic transmission"/>
    <property type="evidence" value="ECO:0007669"/>
    <property type="project" value="Ensembl"/>
</dbReference>
<feature type="compositionally biased region" description="Basic and acidic residues" evidence="8">
    <location>
        <begin position="1340"/>
        <end position="1352"/>
    </location>
</feature>
<reference evidence="11 12" key="1">
    <citation type="journal article" date="2015" name="Annu Rev Anim Biosci">
        <title>The Genome 10K Project: a way forward.</title>
        <authorList>
            <person name="Koepfli K.P."/>
            <person name="Paten B."/>
            <person name="O'Brien S.J."/>
            <person name="Koepfli K.P."/>
            <person name="Paten B."/>
            <person name="Antunes A."/>
            <person name="Belov K."/>
            <person name="Bustamante C."/>
            <person name="Castoe T.A."/>
            <person name="Clawson H."/>
            <person name="Crawford A.J."/>
            <person name="Diekhans M."/>
            <person name="Distel D."/>
            <person name="Durbin R."/>
            <person name="Earl D."/>
            <person name="Fujita M.K."/>
            <person name="Gamble T."/>
            <person name="Georges A."/>
            <person name="Gemmell N."/>
            <person name="Gilbert M.T."/>
            <person name="Graves J.M."/>
            <person name="Green R.E."/>
            <person name="Hickey G."/>
            <person name="Jarvis E.D."/>
            <person name="Johnson W."/>
            <person name="Komissarov A."/>
            <person name="Korf I."/>
            <person name="Kuhn R."/>
            <person name="Larkin D.M."/>
            <person name="Lewin H."/>
            <person name="Lopez J.V."/>
            <person name="Ma J."/>
            <person name="Marques-Bonet T."/>
            <person name="Miller W."/>
            <person name="Murphy R."/>
            <person name="Pevzner P."/>
            <person name="Shapiro B."/>
            <person name="Steiner C."/>
            <person name="Tamazian G."/>
            <person name="Venkatesh B."/>
            <person name="Wang J."/>
            <person name="Wayne R."/>
            <person name="Wiley E."/>
            <person name="Yang H."/>
            <person name="Zhang G."/>
            <person name="Haussler D."/>
            <person name="Ryder O."/>
            <person name="O'Brien S.J."/>
        </authorList>
    </citation>
    <scope>NUCLEOTIDE SEQUENCE</scope>
</reference>
<evidence type="ECO:0000313" key="12">
    <source>
        <dbReference type="Proteomes" id="UP000472240"/>
    </source>
</evidence>
<feature type="compositionally biased region" description="Polar residues" evidence="8">
    <location>
        <begin position="1496"/>
        <end position="1511"/>
    </location>
</feature>
<feature type="compositionally biased region" description="Basic and acidic residues" evidence="8">
    <location>
        <begin position="686"/>
        <end position="697"/>
    </location>
</feature>
<feature type="compositionally biased region" description="Polar residues" evidence="8">
    <location>
        <begin position="154"/>
        <end position="163"/>
    </location>
</feature>
<evidence type="ECO:0000256" key="8">
    <source>
        <dbReference type="SAM" id="MobiDB-lite"/>
    </source>
</evidence>
<evidence type="ECO:0000313" key="10">
    <source>
        <dbReference type="EMBL" id="KAF6364019.1"/>
    </source>
</evidence>
<keyword evidence="4" id="KW-0472">Membrane</keyword>
<feature type="compositionally biased region" description="Basic and acidic residues" evidence="8">
    <location>
        <begin position="1626"/>
        <end position="1637"/>
    </location>
</feature>
<feature type="compositionally biased region" description="Polar residues" evidence="8">
    <location>
        <begin position="634"/>
        <end position="645"/>
    </location>
</feature>
<keyword evidence="10" id="KW-0808">Transferase</keyword>
<dbReference type="GeneTree" id="ENSGT00730000111244"/>
<reference evidence="10 13" key="4">
    <citation type="journal article" date="2020" name="Nature">
        <title>Six reference-quality genomes reveal evolution of bat adaptations.</title>
        <authorList>
            <person name="Jebb D."/>
            <person name="Huang Z."/>
            <person name="Pippel M."/>
            <person name="Hughes G.M."/>
            <person name="Lavrichenko K."/>
            <person name="Devanna P."/>
            <person name="Winkler S."/>
            <person name="Jermiin L.S."/>
            <person name="Skirmuntt E.C."/>
            <person name="Katzourakis A."/>
            <person name="Burkitt-Gray L."/>
            <person name="Ray D.A."/>
            <person name="Sullivan K.A.M."/>
            <person name="Roscito J.G."/>
            <person name="Kirilenko B.M."/>
            <person name="Davalos L.M."/>
            <person name="Corthals A.P."/>
            <person name="Power M.L."/>
            <person name="Jones G."/>
            <person name="Ransome R.D."/>
            <person name="Dechmann D.K.N."/>
            <person name="Locatelli A.G."/>
            <person name="Puechmaille S.J."/>
            <person name="Fedrigo O."/>
            <person name="Jarvis E.D."/>
            <person name="Hiller M."/>
            <person name="Vernes S.C."/>
            <person name="Myers E.W."/>
            <person name="Teeling E.C."/>
        </authorList>
    </citation>
    <scope>NUCLEOTIDE SEQUENCE [LARGE SCALE GENOMIC DNA]</scope>
    <source>
        <strain evidence="10">MRhiFer1</strain>
        <tissue evidence="10">Lung</tissue>
    </source>
</reference>
<feature type="short sequence motif" description="AKAP CaM-binding" evidence="6">
    <location>
        <begin position="503"/>
        <end position="523"/>
    </location>
</feature>
<feature type="domain" description="A kinase-anchoring proteins AKAP-5 and AKAP-12 calmodulin (CaM)-binding" evidence="9">
    <location>
        <begin position="695"/>
        <end position="715"/>
    </location>
</feature>
<reference evidence="11 12" key="3">
    <citation type="submission" date="2018-12" db="EMBL/GenBank/DDBJ databases">
        <title>G10K-VGP greater horseshoe bat female genome, primary haplotype.</title>
        <authorList>
            <person name="Teeling E."/>
            <person name="Myers G."/>
            <person name="Vernes S."/>
            <person name="Pippel M."/>
            <person name="Winkler S."/>
            <person name="Fedrigo O."/>
            <person name="Rhie A."/>
            <person name="Koren S."/>
            <person name="Phillippy A."/>
            <person name="Lewin H."/>
            <person name="Damas J."/>
            <person name="Howe K."/>
            <person name="Mountcastle J."/>
            <person name="Jarvis E.D."/>
        </authorList>
    </citation>
    <scope>NUCLEOTIDE SEQUENCE [LARGE SCALE GENOMIC DNA]</scope>
</reference>
<feature type="region of interest" description="Disordered" evidence="8">
    <location>
        <begin position="350"/>
        <end position="740"/>
    </location>
</feature>
<feature type="region of interest" description="Disordered" evidence="8">
    <location>
        <begin position="1475"/>
        <end position="1659"/>
    </location>
</feature>
<keyword evidence="3 6" id="KW-0112">Calmodulin-binding</keyword>
<feature type="short sequence motif" description="AKAP CaM-binding" evidence="6">
    <location>
        <begin position="652"/>
        <end position="672"/>
    </location>
</feature>
<protein>
    <submittedName>
        <fullName evidence="10 11">A-kinase anchoring protein 12</fullName>
    </submittedName>
</protein>
<dbReference type="GO" id="GO:0005886">
    <property type="term" value="C:plasma membrane"/>
    <property type="evidence" value="ECO:0007669"/>
    <property type="project" value="Ensembl"/>
</dbReference>
<keyword evidence="2" id="KW-0597">Phosphoprotein</keyword>
<name>A0A671FJU0_RHIFE</name>
<dbReference type="GO" id="GO:0098685">
    <property type="term" value="C:Schaffer collateral - CA1 synapse"/>
    <property type="evidence" value="ECO:0007669"/>
    <property type="project" value="Ensembl"/>
</dbReference>
<reference evidence="11" key="5">
    <citation type="submission" date="2025-05" db="UniProtKB">
        <authorList>
            <consortium name="Ensembl"/>
        </authorList>
    </citation>
    <scope>IDENTIFICATION</scope>
</reference>
<dbReference type="RefSeq" id="XP_032952826.1">
    <property type="nucleotide sequence ID" value="XM_033096935.1"/>
</dbReference>
<reference evidence="11 12" key="2">
    <citation type="journal article" date="2018" name="Annu Rev Anim Biosci">
        <title>Bat Biology, Genomes, and the Bat1K Project: To Generate Chromosome-Level Genomes for All Living Bat Species.</title>
        <authorList>
            <person name="Teeling E.C."/>
            <person name="Vernes S.C."/>
            <person name="Davalos L.M."/>
            <person name="Ray D.A."/>
            <person name="Gilbert M.T.P."/>
            <person name="Myers E."/>
        </authorList>
    </citation>
    <scope>NUCLEOTIDE SEQUENCE</scope>
</reference>
<dbReference type="CTD" id="9590"/>
<evidence type="ECO:0000256" key="3">
    <source>
        <dbReference type="ARBA" id="ARBA00022860"/>
    </source>
</evidence>
<gene>
    <name evidence="11" type="primary">AKAP12</name>
    <name evidence="10" type="ORF">mRhiFer1_000506</name>
</gene>
<evidence type="ECO:0000256" key="7">
    <source>
        <dbReference type="SAM" id="Coils"/>
    </source>
</evidence>
<feature type="compositionally biased region" description="Basic and acidic residues" evidence="8">
    <location>
        <begin position="131"/>
        <end position="153"/>
    </location>
</feature>
<evidence type="ECO:0000256" key="4">
    <source>
        <dbReference type="ARBA" id="ARBA00023136"/>
    </source>
</evidence>
<feature type="compositionally biased region" description="Basic and acidic residues" evidence="8">
    <location>
        <begin position="1643"/>
        <end position="1652"/>
    </location>
</feature>
<dbReference type="Proteomes" id="UP000585614">
    <property type="component" value="Unassembled WGS sequence"/>
</dbReference>
<comment type="subcellular location">
    <subcellularLocation>
        <location evidence="1">Membrane</location>
        <topology evidence="1">Lipid-anchor</topology>
    </subcellularLocation>
</comment>
<dbReference type="GO" id="GO:0005829">
    <property type="term" value="C:cytosol"/>
    <property type="evidence" value="ECO:0007669"/>
    <property type="project" value="Ensembl"/>
</dbReference>
<dbReference type="GO" id="GO:0005516">
    <property type="term" value="F:calmodulin binding"/>
    <property type="evidence" value="ECO:0007669"/>
    <property type="project" value="UniProtKB-UniRule"/>
</dbReference>
<evidence type="ECO:0000256" key="6">
    <source>
        <dbReference type="PROSITE-ProRule" id="PRU01241"/>
    </source>
</evidence>
<sequence>MLGILTITVGQRESEDVSERDSDKEMAANSAVVQDITKDGQEEMPEIIEQIPPSESNLEELTQPAESQTNDVGFKKVFKFVGFKFTVKKDKSEKSDTVQLLTVRKDDGEGAGESDGAGDHQDPSQETGEAIPKESELKKSTEKPEETLKHEQSSTEISLQAESGQAAEEGKDGEEKQEKEPTTSPDSPTSPMASETASPFKKFFTQGWAGWRKKTSFRRPKEDELDASEKKKEQEPERVGTDENKKTDDTSEKLGASEQPHPQETTESVNNARLSAEYEKVELPSEGQMQGSPEEKFAPLATEVFDEKVEIVAEVHVSTIEKKTGEPKTEVGEMEESLLSEKLVETNAELQEGEPAKELVKTKAVCAPGGDHTQPSEPSPDDKALSTHPEGIVSEVEMLSSQEKVKVQGSPLKKLFTSTGLKKLSGKKQKVKRGGGDEESGEHHPVAAESPDSTDEQKGESSASSPEEPEEITCLEKGIVDAHQEEEVEEGTTSDGEKKREGVTPWASFKKMVTPKKRVRRLSESDKEDELDKVKSATLSSTESAASETQEEVKGHGEEQKPEEPKRKVDTSVSWEALICVGSSKKRARKASSSDEEGGPKPMGGESQKPDEAGKDKEARPDTIPASSQEHDQGQGSSSPEQAGSPSEGEGVSTWESFKRLVTARKKSKSKLEEKNEDSGTGIEHSASDIEPGKEESWVSIKKFIPGRRKKRSDGKQEQAAIEDTGPTEINEDDSDVPAVVPLSEYDAVEREKMEAQEAKKNEKSQMVSVSEELSKGLVHTVTVAVIDGARALPDIEERSPSWISASVTEPPEPAEDEAKPPTGEVFEREVIAEETPVVTKTLPESQDAGDDTIISEVELTSEAVTAAETTEAFCAEEATEASGAEETTDMVSAVSQLTDSPDTTEEATPVQEVEGSVPDMEDQERRTQEFLQAVAEKVREESQLPDTRRPEDTVQPMPKVESKILEKVEEAEEDSQLLYLKKEMDVVVKVYAEETETENLTQGKVIVQAAPDCFEKVPQVTEGIESIELITTCQAETLAGVKSEIVLEQAVAPDSAETLTDSETNGSTPVADFEALHITQEDKIMEIHEDNEIASVTQPQVTEAEAVPALKEMPPAAPSGFQSQEENIKHSKMDDVLEHTDKEISMDTVPILSKAEVIQEAGQFPSGEEIKDGPFLEGLEVSADTEIRVSQKEIIEDARKDEVTLVTLEADFQKNDIELQSHTQSLPTPVDREMIVQVEREEMEAKPTPVNEEKLEQTPAEEELSKQLVQTVHVTILDGGKEVTRLHESSQLVQEEVICTEIQVQSSEASLPLIAAAVEETVLGETVKILGTAAPLESARAHLEPEEKSSAEDEDLTAQRGDVAVPTGTESQAEATPAGVSATPGKGIGADLEGDETTFQKGEAGEDHEQVSCQEVIVSETREEDFKAEKEILKLKTESHKLVQNVIQTVVDQLVSPEETATDCQTPAQLIKADSQKAGQKVEKEEGELQASLGDETQTAAAEESTLTTMEHSDISKDVNGAAEETMTNEVKSASINDQQLKVVVPSIQEEREATGTKSVLEGDDCAGLGERIEKSLSGSQEDERGDTIDDPETQTSALENAEPLTKESPDANGPKLQAVEFQDAEGHSESGKEIKTQTQEETQKRDREAATSEMTES</sequence>
<dbReference type="PANTHER" id="PTHR23209:SF4">
    <property type="entry name" value="A-KINASE ANCHOR PROTEIN 12"/>
    <property type="match status" value="1"/>
</dbReference>
<feature type="compositionally biased region" description="Basic and acidic residues" evidence="8">
    <location>
        <begin position="551"/>
        <end position="570"/>
    </location>
</feature>
<feature type="compositionally biased region" description="Low complexity" evidence="8">
    <location>
        <begin position="182"/>
        <end position="191"/>
    </location>
</feature>
<dbReference type="GO" id="GO:0090036">
    <property type="term" value="P:regulation of protein kinase C signaling"/>
    <property type="evidence" value="ECO:0007669"/>
    <property type="project" value="InterPro"/>
</dbReference>
<proteinExistence type="predicted"/>
<dbReference type="OMA" id="SFTEPAW"/>
<evidence type="ECO:0000256" key="1">
    <source>
        <dbReference type="ARBA" id="ARBA00004635"/>
    </source>
</evidence>
<dbReference type="PROSITE" id="PS51893">
    <property type="entry name" value="AKAP_CAM_BD"/>
    <property type="match status" value="3"/>
</dbReference>
<feature type="compositionally biased region" description="Basic and acidic residues" evidence="8">
    <location>
        <begin position="608"/>
        <end position="621"/>
    </location>
</feature>
<dbReference type="Ensembl" id="ENSRFET00010028115.1">
    <property type="protein sequence ID" value="ENSRFEP00010025871.1"/>
    <property type="gene ID" value="ENSRFEG00010017239.1"/>
</dbReference>
<evidence type="ECO:0000259" key="9">
    <source>
        <dbReference type="PROSITE" id="PS51893"/>
    </source>
</evidence>
<feature type="region of interest" description="Disordered" evidence="8">
    <location>
        <begin position="1"/>
        <end position="30"/>
    </location>
</feature>
<dbReference type="GO" id="GO:0008179">
    <property type="term" value="F:adenylate cyclase binding"/>
    <property type="evidence" value="ECO:0007669"/>
    <property type="project" value="Ensembl"/>
</dbReference>
<feature type="domain" description="A kinase-anchoring proteins AKAP-5 and AKAP-12 calmodulin (CaM)-binding" evidence="9">
    <location>
        <begin position="652"/>
        <end position="672"/>
    </location>
</feature>
<evidence type="ECO:0000256" key="2">
    <source>
        <dbReference type="ARBA" id="ARBA00022553"/>
    </source>
</evidence>
<feature type="compositionally biased region" description="Basic and acidic residues" evidence="8">
    <location>
        <begin position="521"/>
        <end position="535"/>
    </location>
</feature>
<feature type="region of interest" description="Disordered" evidence="8">
    <location>
        <begin position="1339"/>
        <end position="1391"/>
    </location>
</feature>
<keyword evidence="12" id="KW-1185">Reference proteome</keyword>
<dbReference type="Proteomes" id="UP000472240">
    <property type="component" value="Chromosome 3"/>
</dbReference>